<keyword evidence="2" id="KW-1185">Reference proteome</keyword>
<dbReference type="EMBL" id="CP120374">
    <property type="protein sequence ID" value="WEX90057.1"/>
    <property type="molecule type" value="Genomic_DNA"/>
</dbReference>
<organism evidence="1 2">
    <name type="scientific">Sinorhizobium garamanticum</name>
    <dbReference type="NCBI Taxonomy" id="680247"/>
    <lineage>
        <taxon>Bacteria</taxon>
        <taxon>Pseudomonadati</taxon>
        <taxon>Pseudomonadota</taxon>
        <taxon>Alphaproteobacteria</taxon>
        <taxon>Hyphomicrobiales</taxon>
        <taxon>Rhizobiaceae</taxon>
        <taxon>Sinorhizobium/Ensifer group</taxon>
        <taxon>Sinorhizobium</taxon>
    </lineage>
</organism>
<gene>
    <name evidence="1" type="ORF">PZN02_005404</name>
</gene>
<dbReference type="RefSeq" id="WP_280662024.1">
    <property type="nucleotide sequence ID" value="NZ_CP120374.1"/>
</dbReference>
<accession>A0ABY8DJA1</accession>
<evidence type="ECO:0000313" key="1">
    <source>
        <dbReference type="EMBL" id="WEX90057.1"/>
    </source>
</evidence>
<name>A0ABY8DJA1_9HYPH</name>
<dbReference type="Proteomes" id="UP001229355">
    <property type="component" value="Chromosome 2"/>
</dbReference>
<sequence>MTDFAGDEIHRCLKGARQHVTAGPRSPVLEVRCLVVMQAILLRGYLVEIEMWAVRAKG</sequence>
<proteinExistence type="predicted"/>
<protein>
    <submittedName>
        <fullName evidence="1">Uncharacterized protein</fullName>
    </submittedName>
</protein>
<evidence type="ECO:0000313" key="2">
    <source>
        <dbReference type="Proteomes" id="UP001229355"/>
    </source>
</evidence>
<reference evidence="1 2" key="1">
    <citation type="submission" date="2023-03" db="EMBL/GenBank/DDBJ databases">
        <authorList>
            <person name="Kaur S."/>
            <person name="Espinosa-Saiz D."/>
            <person name="Velazquez E."/>
            <person name="Menendez E."/>
            <person name="diCenzo G.C."/>
        </authorList>
    </citation>
    <scope>NUCLEOTIDE SEQUENCE [LARGE SCALE GENOMIC DNA]</scope>
    <source>
        <strain evidence="1 2">LMG 24692</strain>
    </source>
</reference>